<evidence type="ECO:0000313" key="1">
    <source>
        <dbReference type="EMBL" id="MPD00153.1"/>
    </source>
</evidence>
<name>A0A5B7JVQ1_PORTR</name>
<keyword evidence="2" id="KW-1185">Reference proteome</keyword>
<accession>A0A5B7JVQ1</accession>
<proteinExistence type="predicted"/>
<reference evidence="1 2" key="1">
    <citation type="submission" date="2019-05" db="EMBL/GenBank/DDBJ databases">
        <title>Another draft genome of Portunus trituberculatus and its Hox gene families provides insights of decapod evolution.</title>
        <authorList>
            <person name="Jeong J.-H."/>
            <person name="Song I."/>
            <person name="Kim S."/>
            <person name="Choi T."/>
            <person name="Kim D."/>
            <person name="Ryu S."/>
            <person name="Kim W."/>
        </authorList>
    </citation>
    <scope>NUCLEOTIDE SEQUENCE [LARGE SCALE GENOMIC DNA]</scope>
    <source>
        <tissue evidence="1">Muscle</tissue>
    </source>
</reference>
<evidence type="ECO:0000313" key="2">
    <source>
        <dbReference type="Proteomes" id="UP000324222"/>
    </source>
</evidence>
<organism evidence="1 2">
    <name type="scientific">Portunus trituberculatus</name>
    <name type="common">Swimming crab</name>
    <name type="synonym">Neptunus trituberculatus</name>
    <dbReference type="NCBI Taxonomy" id="210409"/>
    <lineage>
        <taxon>Eukaryota</taxon>
        <taxon>Metazoa</taxon>
        <taxon>Ecdysozoa</taxon>
        <taxon>Arthropoda</taxon>
        <taxon>Crustacea</taxon>
        <taxon>Multicrustacea</taxon>
        <taxon>Malacostraca</taxon>
        <taxon>Eumalacostraca</taxon>
        <taxon>Eucarida</taxon>
        <taxon>Decapoda</taxon>
        <taxon>Pleocyemata</taxon>
        <taxon>Brachyura</taxon>
        <taxon>Eubrachyura</taxon>
        <taxon>Portunoidea</taxon>
        <taxon>Portunidae</taxon>
        <taxon>Portuninae</taxon>
        <taxon>Portunus</taxon>
    </lineage>
</organism>
<dbReference type="EMBL" id="VSRR010121632">
    <property type="protein sequence ID" value="MPD00153.1"/>
    <property type="molecule type" value="Genomic_DNA"/>
</dbReference>
<dbReference type="AlphaFoldDB" id="A0A5B7JVQ1"/>
<protein>
    <submittedName>
        <fullName evidence="1">Uncharacterized protein</fullName>
    </submittedName>
</protein>
<dbReference type="Proteomes" id="UP000324222">
    <property type="component" value="Unassembled WGS sequence"/>
</dbReference>
<gene>
    <name evidence="1" type="ORF">E2C01_095608</name>
</gene>
<comment type="caution">
    <text evidence="1">The sequence shown here is derived from an EMBL/GenBank/DDBJ whole genome shotgun (WGS) entry which is preliminary data.</text>
</comment>
<sequence>MTLWRTRQILGGQRSFLAEGPLGCDGRRGRVPP</sequence>